<dbReference type="RefSeq" id="WP_270096541.1">
    <property type="nucleotide sequence ID" value="NZ_JAQFFK010000003.1"/>
</dbReference>
<feature type="region of interest" description="Disordered" evidence="1">
    <location>
        <begin position="526"/>
        <end position="548"/>
    </location>
</feature>
<name>A0AA90ZB26_9EURY</name>
<dbReference type="AlphaFoldDB" id="A0AA90ZB26"/>
<proteinExistence type="predicted"/>
<dbReference type="Proteomes" id="UP001185015">
    <property type="component" value="Unassembled WGS sequence"/>
</dbReference>
<comment type="caution">
    <text evidence="2">The sequence shown here is derived from an EMBL/GenBank/DDBJ whole genome shotgun (WGS) entry which is preliminary data.</text>
</comment>
<organism evidence="2 3">
    <name type="scientific">Methanococcoides alaskense</name>
    <dbReference type="NCBI Taxonomy" id="325778"/>
    <lineage>
        <taxon>Archaea</taxon>
        <taxon>Methanobacteriati</taxon>
        <taxon>Methanobacteriota</taxon>
        <taxon>Stenosarchaea group</taxon>
        <taxon>Methanomicrobia</taxon>
        <taxon>Methanosarcinales</taxon>
        <taxon>Methanosarcinaceae</taxon>
        <taxon>Methanococcoides</taxon>
    </lineage>
</organism>
<keyword evidence="3" id="KW-1185">Reference proteome</keyword>
<dbReference type="EMBL" id="JAVDQI010000001">
    <property type="protein sequence ID" value="MDR6221633.1"/>
    <property type="molecule type" value="Genomic_DNA"/>
</dbReference>
<reference evidence="2 3" key="1">
    <citation type="submission" date="2023-07" db="EMBL/GenBank/DDBJ databases">
        <title>Genomic Encyclopedia of Type Strains, Phase IV (KMG-IV): sequencing the most valuable type-strain genomes for metagenomic binning, comparative biology and taxonomic classification.</title>
        <authorList>
            <person name="Goeker M."/>
        </authorList>
    </citation>
    <scope>NUCLEOTIDE SEQUENCE [LARGE SCALE GENOMIC DNA]</scope>
    <source>
        <strain evidence="2 3">DSM 17273</strain>
    </source>
</reference>
<gene>
    <name evidence="2" type="ORF">J2750_000065</name>
</gene>
<sequence length="671" mass="77590">MIAPKEDQINVDQSQLLFPYIFTPLFSNQVTDRLDDVISNISPKATLFMAIDKLDDESLIRLLQKKADEGVRVYLLLGDLGINSDSVERLSGRCLIRCGVPQNGVLVLQDMGANNIQGWIISDHFRTHSLELSTSQCDDIYRVFCYLFWKKATHECMEQNVSASHIDGSPIGEIQLNDKYNLPEKFSEATARDVDVVEFGSAHYWSKDLLWNFLPFGKAKGNLLLHLSKSNNLPSIEELCNNNNVNVRFSTQRLRNILITSDGGWYLPNIPDATKVNWAMRIDRDQKNKLLDSLKAEWGDAEWELNRDICLGDLKSSVRFADSPSKVHDVVEKMSIDLEAIEAPNFETFLEPDFEELFRDQTQFDKDRLSYLVEYTARLYPPLLPDNAKIDPLVQQWNSDQEVWTENIVFLRKNLDELEQFENGLNEKIKKKLLQPLIAQQQKVSEFKSRLNELNNVDLGRSSPSHLNKWTNELVELDSEIKKRISNNQRQKNQTRKEIEWEDKCKKISDDISTLENKIVKQEDEIKVSESKTKETEEKLSKAEDNKQKKNIKKELDKCKKREKAAISSFDKLKIELSKLQSQRKELGDHFVHKNDESAEDGKALGIVLGNKEIEGRFIRKWRDEFLPPEGMELYSYDNKRWLVIENLEQIREAKHHASALNAEICAKRGD</sequence>
<protein>
    <submittedName>
        <fullName evidence="2">Nucleic acid-binding Zn-ribbon protein</fullName>
    </submittedName>
</protein>
<evidence type="ECO:0000256" key="1">
    <source>
        <dbReference type="SAM" id="MobiDB-lite"/>
    </source>
</evidence>
<evidence type="ECO:0000313" key="2">
    <source>
        <dbReference type="EMBL" id="MDR6221633.1"/>
    </source>
</evidence>
<accession>A0AA90ZB26</accession>
<evidence type="ECO:0000313" key="3">
    <source>
        <dbReference type="Proteomes" id="UP001185015"/>
    </source>
</evidence>